<reference evidence="1" key="1">
    <citation type="submission" date="2022-07" db="EMBL/GenBank/DDBJ databases">
        <title>Complete Genome Sequence of the Radioresistant Bacterium Deinococcus aetherius ST0316, Isolated from the Air Dust collected in Lower Stratosphere above Japan.</title>
        <authorList>
            <person name="Satoh K."/>
            <person name="Hagiwara K."/>
            <person name="Katsumata K."/>
            <person name="Kubo A."/>
            <person name="Yokobori S."/>
            <person name="Yamagishi A."/>
            <person name="Oono Y."/>
            <person name="Narumi I."/>
        </authorList>
    </citation>
    <scope>NUCLEOTIDE SEQUENCE</scope>
    <source>
        <strain evidence="1">ST0316</strain>
    </source>
</reference>
<dbReference type="Proteomes" id="UP001064971">
    <property type="component" value="Chromosome"/>
</dbReference>
<evidence type="ECO:0008006" key="3">
    <source>
        <dbReference type="Google" id="ProtNLM"/>
    </source>
</evidence>
<protein>
    <recommendedName>
        <fullName evidence="3">PilZ domain-containing protein</fullName>
    </recommendedName>
</protein>
<dbReference type="EMBL" id="AP026560">
    <property type="protein sequence ID" value="BDP40580.1"/>
    <property type="molecule type" value="Genomic_DNA"/>
</dbReference>
<evidence type="ECO:0000313" key="1">
    <source>
        <dbReference type="EMBL" id="BDP40580.1"/>
    </source>
</evidence>
<evidence type="ECO:0000313" key="2">
    <source>
        <dbReference type="Proteomes" id="UP001064971"/>
    </source>
</evidence>
<keyword evidence="2" id="KW-1185">Reference proteome</keyword>
<name>A0ABN6RB74_9DEIO</name>
<proteinExistence type="predicted"/>
<accession>A0ABN6RB74</accession>
<sequence>MSSCVLRDGFLTLQFSPRGAEAFGVNGFRLRLELDDAERAKLREGLAVIFSEREPQEFLLE</sequence>
<organism evidence="1 2">
    <name type="scientific">Deinococcus aetherius</name>
    <dbReference type="NCBI Taxonomy" id="200252"/>
    <lineage>
        <taxon>Bacteria</taxon>
        <taxon>Thermotogati</taxon>
        <taxon>Deinococcota</taxon>
        <taxon>Deinococci</taxon>
        <taxon>Deinococcales</taxon>
        <taxon>Deinococcaceae</taxon>
        <taxon>Deinococcus</taxon>
    </lineage>
</organism>
<gene>
    <name evidence="1" type="ORF">DAETH_05490</name>
</gene>